<dbReference type="PRINTS" id="PR00380">
    <property type="entry name" value="KINESINHEAVY"/>
</dbReference>
<dbReference type="PANTHER" id="PTHR47117">
    <property type="entry name" value="STAR-RELATED LIPID TRANSFER PROTEIN 9"/>
    <property type="match status" value="1"/>
</dbReference>
<name>A0ABQ9Y6N7_9EUKA</name>
<feature type="transmembrane region" description="Helical" evidence="7">
    <location>
        <begin position="54"/>
        <end position="75"/>
    </location>
</feature>
<organism evidence="9 10">
    <name type="scientific">Blattamonas nauphoetae</name>
    <dbReference type="NCBI Taxonomy" id="2049346"/>
    <lineage>
        <taxon>Eukaryota</taxon>
        <taxon>Metamonada</taxon>
        <taxon>Preaxostyla</taxon>
        <taxon>Oxymonadida</taxon>
        <taxon>Blattamonas</taxon>
    </lineage>
</organism>
<feature type="transmembrane region" description="Helical" evidence="7">
    <location>
        <begin position="6"/>
        <end position="34"/>
    </location>
</feature>
<dbReference type="SMART" id="SM00129">
    <property type="entry name" value="KISc"/>
    <property type="match status" value="1"/>
</dbReference>
<dbReference type="InterPro" id="IPR008984">
    <property type="entry name" value="SMAD_FHA_dom_sf"/>
</dbReference>
<keyword evidence="10" id="KW-1185">Reference proteome</keyword>
<dbReference type="EMBL" id="JARBJD010000030">
    <property type="protein sequence ID" value="KAK2959391.1"/>
    <property type="molecule type" value="Genomic_DNA"/>
</dbReference>
<feature type="transmembrane region" description="Helical" evidence="7">
    <location>
        <begin position="111"/>
        <end position="134"/>
    </location>
</feature>
<dbReference type="Proteomes" id="UP001281761">
    <property type="component" value="Unassembled WGS sequence"/>
</dbReference>
<keyword evidence="3 6" id="KW-0175">Coiled coil</keyword>
<feature type="domain" description="Kinesin motor" evidence="8">
    <location>
        <begin position="148"/>
        <end position="480"/>
    </location>
</feature>
<keyword evidence="7" id="KW-1133">Transmembrane helix</keyword>
<feature type="coiled-coil region" evidence="6">
    <location>
        <begin position="535"/>
        <end position="648"/>
    </location>
</feature>
<keyword evidence="7" id="KW-0472">Membrane</keyword>
<feature type="binding site" evidence="5">
    <location>
        <begin position="231"/>
        <end position="238"/>
    </location>
    <ligand>
        <name>ATP</name>
        <dbReference type="ChEBI" id="CHEBI:30616"/>
    </ligand>
</feature>
<dbReference type="InterPro" id="IPR027417">
    <property type="entry name" value="P-loop_NTPase"/>
</dbReference>
<dbReference type="InterPro" id="IPR019821">
    <property type="entry name" value="Kinesin_motor_CS"/>
</dbReference>
<evidence type="ECO:0000313" key="10">
    <source>
        <dbReference type="Proteomes" id="UP001281761"/>
    </source>
</evidence>
<evidence type="ECO:0000256" key="4">
    <source>
        <dbReference type="ARBA" id="ARBA00023175"/>
    </source>
</evidence>
<accession>A0ABQ9Y6N7</accession>
<dbReference type="PROSITE" id="PS00411">
    <property type="entry name" value="KINESIN_MOTOR_1"/>
    <property type="match status" value="1"/>
</dbReference>
<keyword evidence="4 5" id="KW-0505">Motor protein</keyword>
<dbReference type="SUPFAM" id="SSF49879">
    <property type="entry name" value="SMAD/FHA domain"/>
    <property type="match status" value="1"/>
</dbReference>
<evidence type="ECO:0000256" key="5">
    <source>
        <dbReference type="PROSITE-ProRule" id="PRU00283"/>
    </source>
</evidence>
<comment type="similarity">
    <text evidence="5">Belongs to the TRAFAC class myosin-kinesin ATPase superfamily. Kinesin family.</text>
</comment>
<dbReference type="SUPFAM" id="SSF52540">
    <property type="entry name" value="P-loop containing nucleoside triphosphate hydrolases"/>
    <property type="match status" value="1"/>
</dbReference>
<evidence type="ECO:0000256" key="7">
    <source>
        <dbReference type="SAM" id="Phobius"/>
    </source>
</evidence>
<proteinExistence type="inferred from homology"/>
<evidence type="ECO:0000259" key="8">
    <source>
        <dbReference type="PROSITE" id="PS50067"/>
    </source>
</evidence>
<evidence type="ECO:0000313" key="9">
    <source>
        <dbReference type="EMBL" id="KAK2959391.1"/>
    </source>
</evidence>
<comment type="caution">
    <text evidence="9">The sequence shown here is derived from an EMBL/GenBank/DDBJ whole genome shotgun (WGS) entry which is preliminary data.</text>
</comment>
<keyword evidence="7" id="KW-0812">Transmembrane</keyword>
<dbReference type="PROSITE" id="PS50067">
    <property type="entry name" value="KINESIN_MOTOR_2"/>
    <property type="match status" value="1"/>
</dbReference>
<dbReference type="Pfam" id="PF00225">
    <property type="entry name" value="Kinesin"/>
    <property type="match status" value="1"/>
</dbReference>
<dbReference type="Gene3D" id="3.40.850.10">
    <property type="entry name" value="Kinesin motor domain"/>
    <property type="match status" value="1"/>
</dbReference>
<protein>
    <submittedName>
        <fullName evidence="9">Kinesin-II 85 kDa subunit</fullName>
    </submittedName>
</protein>
<sequence length="1189" mass="132312">MGTYQGLYHLLIFDGFFELFCGLALAAPTFLFILGFTKYLRQLKLFRTGKYLELLILCIYTGWKVIFNVVSMLSFKEYYGFTQFFELMGTVLLLVMSLITVFTMRTRKQRFLYAQFLGLLYVCLHLFGLCYTFLQSFTVGFSRIASIVFFGSIRVRPLNSKEKKEKCTEIQKITGKTIAVTNPENKKETKTFTFDYAYGTSTGQDIVFNDLGLLYLENAWKGYNCTLFAYGQTGSGKSFSMTGDLSSETTRGIIPRGCEEMFKRIKDTSSELISYEVRCSFLEMYNEKLQDLLDPKSTKTISVRESTKKGIYVENALEEPVESYSDINRLLEEGNKARTVAATAMNSESSRSHSVLTIFFTRKEKKGTATTQRESRINLVDLAGSERQSKTGATGQRLTEAAAINKSLSALGNVIKALADISSGKKNIFVPYRDSLLTRMLQDSLGGNSKTIMIAAMSPASSNYDEGVSTLQYADRAKQIKNKPVVNESETDKLIRSLQEEIADLREQLGAGGGGSGGSRVVEASLTAEEEAQLLERQKRADDALAKQRDDLLREQQETARLEAKLAQEREELNNQLASLKRKTADSVEIKAINAKLAQLETEQKQLAQQAETESLKEQDLLLKQAEADRLRKEQEQAKLDLLIASKQISDMTATAAQRKKAAEAARKRRRAFLADMGLSVAESAEAAGLKTDHPFLTNLSLSRDMSGNLLYVLPNDTPFRVGSDPSKAQIVCSAIGIAPLHGTFRFDTSANRVQLTAADKCRILFNGNWMEGGTTVNLSPGDRLIFGRAFCLRFVFDKMQRVAAMDPEEESQLIQAEMAVAAGKCRNVAEFFDKDGAKLALLHADMLIDEANEIARKLGRKVNFGMDILPDGRSVNVIVNSFEHEGSQEWALSVLEDRMPLMRSILADFAADGVIDNPPEKDPFFNPPPDTNLGTASVHLRNVLLAGAMRISVGIRPGGRGKERKAGVLKLAMSMLMKVNGKDTKLPLVDTDEDTFVVSENLATGALTKTRITRIVDTNQILWKEVTVVLDLLSVQLEPEMEHHSDGLFVSFEFPAGRSENTARCTDNGLTKTLRSEEGGTAAQASYAVTFPSFSRTEMDYFLNTKLALTVWGHAPFNEAYPTGGSEEERELAKAKREMEAAKVENQKTREELASLEYAIQRVQDETMKVRAEIEDLEKNKSKSCVIF</sequence>
<evidence type="ECO:0000256" key="3">
    <source>
        <dbReference type="ARBA" id="ARBA00023054"/>
    </source>
</evidence>
<evidence type="ECO:0000256" key="1">
    <source>
        <dbReference type="ARBA" id="ARBA00022741"/>
    </source>
</evidence>
<gene>
    <name evidence="9" type="ORF">BLNAU_5700</name>
</gene>
<dbReference type="Gene3D" id="2.60.200.20">
    <property type="match status" value="1"/>
</dbReference>
<feature type="coiled-coil region" evidence="6">
    <location>
        <begin position="1126"/>
        <end position="1181"/>
    </location>
</feature>
<keyword evidence="1 5" id="KW-0547">Nucleotide-binding</keyword>
<dbReference type="InterPro" id="IPR036961">
    <property type="entry name" value="Kinesin_motor_dom_sf"/>
</dbReference>
<reference evidence="9 10" key="1">
    <citation type="journal article" date="2022" name="bioRxiv">
        <title>Genomics of Preaxostyla Flagellates Illuminates Evolutionary Transitions and the Path Towards Mitochondrial Loss.</title>
        <authorList>
            <person name="Novak L.V.F."/>
            <person name="Treitli S.C."/>
            <person name="Pyrih J."/>
            <person name="Halakuc P."/>
            <person name="Pipaliya S.V."/>
            <person name="Vacek V."/>
            <person name="Brzon O."/>
            <person name="Soukal P."/>
            <person name="Eme L."/>
            <person name="Dacks J.B."/>
            <person name="Karnkowska A."/>
            <person name="Elias M."/>
            <person name="Hampl V."/>
        </authorList>
    </citation>
    <scope>NUCLEOTIDE SEQUENCE [LARGE SCALE GENOMIC DNA]</scope>
    <source>
        <strain evidence="9">NAU3</strain>
        <tissue evidence="9">Gut</tissue>
    </source>
</reference>
<dbReference type="InterPro" id="IPR001752">
    <property type="entry name" value="Kinesin_motor_dom"/>
</dbReference>
<evidence type="ECO:0000256" key="6">
    <source>
        <dbReference type="SAM" id="Coils"/>
    </source>
</evidence>
<keyword evidence="2 5" id="KW-0067">ATP-binding</keyword>
<evidence type="ECO:0000256" key="2">
    <source>
        <dbReference type="ARBA" id="ARBA00022840"/>
    </source>
</evidence>
<feature type="transmembrane region" description="Helical" evidence="7">
    <location>
        <begin position="81"/>
        <end position="104"/>
    </location>
</feature>